<evidence type="ECO:0000256" key="2">
    <source>
        <dbReference type="ARBA" id="ARBA00022763"/>
    </source>
</evidence>
<dbReference type="InterPro" id="IPR039418">
    <property type="entry name" value="LexA-like"/>
</dbReference>
<dbReference type="GO" id="GO:0003677">
    <property type="term" value="F:DNA binding"/>
    <property type="evidence" value="ECO:0007669"/>
    <property type="project" value="InterPro"/>
</dbReference>
<dbReference type="GO" id="GO:0009432">
    <property type="term" value="P:SOS response"/>
    <property type="evidence" value="ECO:0007669"/>
    <property type="project" value="UniProtKB-KW"/>
</dbReference>
<dbReference type="PRINTS" id="PR00726">
    <property type="entry name" value="LEXASERPTASE"/>
</dbReference>
<dbReference type="PANTHER" id="PTHR33516:SF2">
    <property type="entry name" value="LEXA REPRESSOR-RELATED"/>
    <property type="match status" value="1"/>
</dbReference>
<dbReference type="PANTHER" id="PTHR33516">
    <property type="entry name" value="LEXA REPRESSOR"/>
    <property type="match status" value="1"/>
</dbReference>
<dbReference type="AlphaFoldDB" id="A0A0G0MPL4"/>
<dbReference type="STRING" id="1619100.UT34_C0001G0039"/>
<sequence>MRDSIVFLMNESVPAGFTSIVSEAVGTPMDLNDLCIKHPAATFFVRVDGYSMINAGIHDGDMLVVDRSLEPSNNSIVIALYNGGFTVKRLLKNRGNISLFPENPKYSPVTIKQSDDFEVWGVVTFVIKKV</sequence>
<keyword evidence="2" id="KW-0227">DNA damage</keyword>
<evidence type="ECO:0000256" key="7">
    <source>
        <dbReference type="RuleBase" id="RU003991"/>
    </source>
</evidence>
<evidence type="ECO:0000256" key="5">
    <source>
        <dbReference type="ARBA" id="ARBA00023204"/>
    </source>
</evidence>
<dbReference type="InterPro" id="IPR006197">
    <property type="entry name" value="Peptidase_S24_LexA"/>
</dbReference>
<dbReference type="NCBIfam" id="NF007621">
    <property type="entry name" value="PRK10276.1"/>
    <property type="match status" value="1"/>
</dbReference>
<dbReference type="InterPro" id="IPR050077">
    <property type="entry name" value="LexA_repressor"/>
</dbReference>
<dbReference type="PATRIC" id="fig|1619100.3.peg.40"/>
<dbReference type="Pfam" id="PF00717">
    <property type="entry name" value="Peptidase_S24"/>
    <property type="match status" value="1"/>
</dbReference>
<gene>
    <name evidence="9" type="ORF">UT34_C0001G0039</name>
</gene>
<evidence type="ECO:0000259" key="8">
    <source>
        <dbReference type="Pfam" id="PF00717"/>
    </source>
</evidence>
<evidence type="ECO:0000256" key="4">
    <source>
        <dbReference type="ARBA" id="ARBA00022813"/>
    </source>
</evidence>
<dbReference type="InterPro" id="IPR015927">
    <property type="entry name" value="Peptidase_S24_S26A/B/C"/>
</dbReference>
<accession>A0A0G0MPL4</accession>
<dbReference type="SUPFAM" id="SSF51306">
    <property type="entry name" value="LexA/Signal peptidase"/>
    <property type="match status" value="1"/>
</dbReference>
<evidence type="ECO:0000256" key="1">
    <source>
        <dbReference type="ARBA" id="ARBA00007484"/>
    </source>
</evidence>
<dbReference type="GO" id="GO:0006281">
    <property type="term" value="P:DNA repair"/>
    <property type="evidence" value="ECO:0007669"/>
    <property type="project" value="UniProtKB-KW"/>
</dbReference>
<dbReference type="CDD" id="cd06529">
    <property type="entry name" value="S24_LexA-like"/>
    <property type="match status" value="1"/>
</dbReference>
<comment type="similarity">
    <text evidence="1 7">Belongs to the peptidase S24 family.</text>
</comment>
<evidence type="ECO:0000256" key="3">
    <source>
        <dbReference type="ARBA" id="ARBA00022801"/>
    </source>
</evidence>
<dbReference type="Gene3D" id="2.10.109.10">
    <property type="entry name" value="Umud Fragment, subunit A"/>
    <property type="match status" value="1"/>
</dbReference>
<dbReference type="Proteomes" id="UP000034799">
    <property type="component" value="Unassembled WGS sequence"/>
</dbReference>
<organism evidence="9 10">
    <name type="scientific">candidate division WS6 bacterium GW2011_GWF2_39_15</name>
    <dbReference type="NCBI Taxonomy" id="1619100"/>
    <lineage>
        <taxon>Bacteria</taxon>
        <taxon>Candidatus Dojkabacteria</taxon>
    </lineage>
</organism>
<dbReference type="GO" id="GO:0006355">
    <property type="term" value="P:regulation of DNA-templated transcription"/>
    <property type="evidence" value="ECO:0007669"/>
    <property type="project" value="InterPro"/>
</dbReference>
<keyword evidence="3 7" id="KW-0378">Hydrolase</keyword>
<keyword evidence="6" id="KW-0742">SOS response</keyword>
<evidence type="ECO:0000256" key="6">
    <source>
        <dbReference type="ARBA" id="ARBA00023236"/>
    </source>
</evidence>
<feature type="domain" description="Peptidase S24/S26A/S26B/S26C" evidence="8">
    <location>
        <begin position="9"/>
        <end position="123"/>
    </location>
</feature>
<dbReference type="InterPro" id="IPR036286">
    <property type="entry name" value="LexA/Signal_pep-like_sf"/>
</dbReference>
<reference evidence="9 10" key="1">
    <citation type="journal article" date="2015" name="Nature">
        <title>rRNA introns, odd ribosomes, and small enigmatic genomes across a large radiation of phyla.</title>
        <authorList>
            <person name="Brown C.T."/>
            <person name="Hug L.A."/>
            <person name="Thomas B.C."/>
            <person name="Sharon I."/>
            <person name="Castelle C.J."/>
            <person name="Singh A."/>
            <person name="Wilkins M.J."/>
            <person name="Williams K.H."/>
            <person name="Banfield J.F."/>
        </authorList>
    </citation>
    <scope>NUCLEOTIDE SEQUENCE [LARGE SCALE GENOMIC DNA]</scope>
</reference>
<dbReference type="GO" id="GO:0016787">
    <property type="term" value="F:hydrolase activity"/>
    <property type="evidence" value="ECO:0007669"/>
    <property type="project" value="UniProtKB-KW"/>
</dbReference>
<evidence type="ECO:0000313" key="10">
    <source>
        <dbReference type="Proteomes" id="UP000034799"/>
    </source>
</evidence>
<protein>
    <submittedName>
        <fullName evidence="9">SOS response UmuD protein, Serine peptidase, MEROPS family S24</fullName>
    </submittedName>
</protein>
<keyword evidence="4 7" id="KW-0068">Autocatalytic cleavage</keyword>
<proteinExistence type="inferred from homology"/>
<name>A0A0G0MPL4_9BACT</name>
<keyword evidence="5" id="KW-0234">DNA repair</keyword>
<evidence type="ECO:0000313" key="9">
    <source>
        <dbReference type="EMBL" id="KKR05999.1"/>
    </source>
</evidence>
<comment type="caution">
    <text evidence="9">The sequence shown here is derived from an EMBL/GenBank/DDBJ whole genome shotgun (WGS) entry which is preliminary data.</text>
</comment>
<dbReference type="EMBL" id="LBWK01000001">
    <property type="protein sequence ID" value="KKR05999.1"/>
    <property type="molecule type" value="Genomic_DNA"/>
</dbReference>